<keyword evidence="3" id="KW-0614">Plasmid</keyword>
<dbReference type="EMBL" id="AP027143">
    <property type="protein sequence ID" value="BDV36145.1"/>
    <property type="molecule type" value="Genomic_DNA"/>
</dbReference>
<dbReference type="PANTHER" id="PTHR34220">
    <property type="entry name" value="SENSOR HISTIDINE KINASE YPDA"/>
    <property type="match status" value="1"/>
</dbReference>
<feature type="transmembrane region" description="Helical" evidence="1">
    <location>
        <begin position="20"/>
        <end position="37"/>
    </location>
</feature>
<geneLocation type="plasmid" evidence="3 4">
    <name>pSS37A-Re-1</name>
</geneLocation>
<dbReference type="Pfam" id="PF06580">
    <property type="entry name" value="His_kinase"/>
    <property type="match status" value="1"/>
</dbReference>
<feature type="transmembrane region" description="Helical" evidence="1">
    <location>
        <begin position="49"/>
        <end position="70"/>
    </location>
</feature>
<dbReference type="PANTHER" id="PTHR34220:SF7">
    <property type="entry name" value="SENSOR HISTIDINE KINASE YPDA"/>
    <property type="match status" value="1"/>
</dbReference>
<keyword evidence="4" id="KW-1185">Reference proteome</keyword>
<keyword evidence="1" id="KW-0472">Membrane</keyword>
<dbReference type="InterPro" id="IPR010559">
    <property type="entry name" value="Sig_transdc_His_kin_internal"/>
</dbReference>
<keyword evidence="1" id="KW-1133">Transmembrane helix</keyword>
<protein>
    <recommendedName>
        <fullName evidence="2">Signal transduction histidine kinase internal region domain-containing protein</fullName>
    </recommendedName>
</protein>
<feature type="transmembrane region" description="Helical" evidence="1">
    <location>
        <begin position="129"/>
        <end position="150"/>
    </location>
</feature>
<gene>
    <name evidence="3" type="ORF">SS37A_36750</name>
</gene>
<dbReference type="Proteomes" id="UP001317629">
    <property type="component" value="Plasmid pSS37A-Re-1"/>
</dbReference>
<organism evidence="3 4">
    <name type="scientific">Methylocystis iwaonis</name>
    <dbReference type="NCBI Taxonomy" id="2885079"/>
    <lineage>
        <taxon>Bacteria</taxon>
        <taxon>Pseudomonadati</taxon>
        <taxon>Pseudomonadota</taxon>
        <taxon>Alphaproteobacteria</taxon>
        <taxon>Hyphomicrobiales</taxon>
        <taxon>Methylocystaceae</taxon>
        <taxon>Methylocystis</taxon>
    </lineage>
</organism>
<accession>A0ABM8EDP9</accession>
<evidence type="ECO:0000256" key="1">
    <source>
        <dbReference type="SAM" id="Phobius"/>
    </source>
</evidence>
<dbReference type="SUPFAM" id="SSF55874">
    <property type="entry name" value="ATPase domain of HSP90 chaperone/DNA topoisomerase II/histidine kinase"/>
    <property type="match status" value="1"/>
</dbReference>
<reference evidence="3 4" key="1">
    <citation type="journal article" date="2023" name="Int. J. Syst. Evol. Microbiol.">
        <title>Methylocystis iwaonis sp. nov., a type II methane-oxidizing bacterium from surface soil of a rice paddy field in Japan, and emended description of the genus Methylocystis (ex Whittenbury et al. 1970) Bowman et al. 1993.</title>
        <authorList>
            <person name="Kaise H."/>
            <person name="Sawadogo J.B."/>
            <person name="Alam M.S."/>
            <person name="Ueno C."/>
            <person name="Dianou D."/>
            <person name="Shinjo R."/>
            <person name="Asakawa S."/>
        </authorList>
    </citation>
    <scope>NUCLEOTIDE SEQUENCE [LARGE SCALE GENOMIC DNA]</scope>
    <source>
        <strain evidence="3 4">SS37A-Re</strain>
    </source>
</reference>
<feature type="transmembrane region" description="Helical" evidence="1">
    <location>
        <begin position="82"/>
        <end position="109"/>
    </location>
</feature>
<evidence type="ECO:0000313" key="4">
    <source>
        <dbReference type="Proteomes" id="UP001317629"/>
    </source>
</evidence>
<dbReference type="InterPro" id="IPR036890">
    <property type="entry name" value="HATPase_C_sf"/>
</dbReference>
<sequence length="363" mass="40406">MMKRSSNACAIRQATFRFGLIYWVGVFIFSSILWGIVGTDPIESAIGKLLHYALCSVITAGISALLFRLHERLVETRSSENALPLLVAASFILSLAAAPAWAALGYAVYTLCVWPQPAVFDWKDFGYDTAYGAALFFGWSCLFITLVFGFELHDRELRLAAVREEALTAQMRALRYQVNPHFLFNTLNSIAGLIEEGSATRAERMVLSLSTFLRTTLSLDPMHDVSLADELALQEEYLQIERERFSDRMAFSIDMPEDVRSALVPSLILQPLIENAIKHGVGATVGKVEIALRARREANRLWVTVENDMPIEDDGKKPAGMGVGLRNVAERLHARFQGDSSFSSGPVAPGRYRAFIELPWRLA</sequence>
<name>A0ABM8EDP9_9HYPH</name>
<dbReference type="Gene3D" id="3.30.565.10">
    <property type="entry name" value="Histidine kinase-like ATPase, C-terminal domain"/>
    <property type="match status" value="1"/>
</dbReference>
<proteinExistence type="predicted"/>
<evidence type="ECO:0000313" key="3">
    <source>
        <dbReference type="EMBL" id="BDV36145.1"/>
    </source>
</evidence>
<dbReference type="InterPro" id="IPR050640">
    <property type="entry name" value="Bact_2-comp_sensor_kinase"/>
</dbReference>
<keyword evidence="1" id="KW-0812">Transmembrane</keyword>
<feature type="domain" description="Signal transduction histidine kinase internal region" evidence="2">
    <location>
        <begin position="169"/>
        <end position="248"/>
    </location>
</feature>
<evidence type="ECO:0000259" key="2">
    <source>
        <dbReference type="Pfam" id="PF06580"/>
    </source>
</evidence>